<dbReference type="Pfam" id="PF08044">
    <property type="entry name" value="DUF1707"/>
    <property type="match status" value="1"/>
</dbReference>
<sequence>MIEVNPREFRVSDAEREHVVELLQKAIGRGLIDLDEFTTRTDTALAATTRQELNVVLIDLSGIVHRDSAPPQPAAPIGPSTVPLGDGTERQVLTAKYSSLRRGGQWTAPRELIIRNKYGATKLDFSEARLTSNVVHVVLESKWSSTEIVVPTSATVSTDSIGEIKYGSVDNKTDASGRAGNPHIVVTGNVHGGALKIRYRKRGLFSS</sequence>
<gene>
    <name evidence="2" type="ORF">EV191_1011363</name>
</gene>
<dbReference type="PANTHER" id="PTHR40763:SF5">
    <property type="entry name" value="MEMBRANE PROTEIN"/>
    <property type="match status" value="1"/>
</dbReference>
<name>A0A4R2R6E5_9PSEU</name>
<feature type="domain" description="DUF1707" evidence="1">
    <location>
        <begin position="10"/>
        <end position="60"/>
    </location>
</feature>
<comment type="caution">
    <text evidence="2">The sequence shown here is derived from an EMBL/GenBank/DDBJ whole genome shotgun (WGS) entry which is preliminary data.</text>
</comment>
<keyword evidence="3" id="KW-1185">Reference proteome</keyword>
<dbReference type="OrthoDB" id="4772576at2"/>
<evidence type="ECO:0000259" key="1">
    <source>
        <dbReference type="Pfam" id="PF08044"/>
    </source>
</evidence>
<dbReference type="PANTHER" id="PTHR40763">
    <property type="entry name" value="MEMBRANE PROTEIN-RELATED"/>
    <property type="match status" value="1"/>
</dbReference>
<organism evidence="2 3">
    <name type="scientific">Tamaricihabitans halophyticus</name>
    <dbReference type="NCBI Taxonomy" id="1262583"/>
    <lineage>
        <taxon>Bacteria</taxon>
        <taxon>Bacillati</taxon>
        <taxon>Actinomycetota</taxon>
        <taxon>Actinomycetes</taxon>
        <taxon>Pseudonocardiales</taxon>
        <taxon>Pseudonocardiaceae</taxon>
        <taxon>Tamaricihabitans</taxon>
    </lineage>
</organism>
<dbReference type="EMBL" id="SLXQ01000001">
    <property type="protein sequence ID" value="TCP57408.1"/>
    <property type="molecule type" value="Genomic_DNA"/>
</dbReference>
<dbReference type="Proteomes" id="UP000294911">
    <property type="component" value="Unassembled WGS sequence"/>
</dbReference>
<evidence type="ECO:0000313" key="2">
    <source>
        <dbReference type="EMBL" id="TCP57408.1"/>
    </source>
</evidence>
<protein>
    <submittedName>
        <fullName evidence="2">Uncharacterized protein DUF1707</fullName>
    </submittedName>
</protein>
<accession>A0A4R2R6E5</accession>
<proteinExistence type="predicted"/>
<evidence type="ECO:0000313" key="3">
    <source>
        <dbReference type="Proteomes" id="UP000294911"/>
    </source>
</evidence>
<dbReference type="AlphaFoldDB" id="A0A4R2R6E5"/>
<reference evidence="2 3" key="1">
    <citation type="submission" date="2019-03" db="EMBL/GenBank/DDBJ databases">
        <title>Genomic Encyclopedia of Type Strains, Phase IV (KMG-IV): sequencing the most valuable type-strain genomes for metagenomic binning, comparative biology and taxonomic classification.</title>
        <authorList>
            <person name="Goeker M."/>
        </authorList>
    </citation>
    <scope>NUCLEOTIDE SEQUENCE [LARGE SCALE GENOMIC DNA]</scope>
    <source>
        <strain evidence="2 3">DSM 45765</strain>
    </source>
</reference>
<dbReference type="InterPro" id="IPR012551">
    <property type="entry name" value="DUF1707_SHOCT-like"/>
</dbReference>
<dbReference type="RefSeq" id="WP_132875890.1">
    <property type="nucleotide sequence ID" value="NZ_SLXQ01000001.1"/>
</dbReference>